<dbReference type="Pfam" id="PF11964">
    <property type="entry name" value="SpoIIAA-like"/>
    <property type="match status" value="1"/>
</dbReference>
<dbReference type="OrthoDB" id="7619266at2"/>
<reference evidence="1 2" key="1">
    <citation type="journal article" date="2015" name="Antonie Van Leeuwenhoek">
        <title>Bosea vaviloviae sp. nov., a new species of slow-growing rhizobia isolated from nodules of the relict species Vavilovia formosa (Stev.) Fed.</title>
        <authorList>
            <person name="Safronova V.I."/>
            <person name="Kuznetsova I.G."/>
            <person name="Sazanova A.L."/>
            <person name="Kimeklis A.K."/>
            <person name="Belimov A.A."/>
            <person name="Andronov E.E."/>
            <person name="Pinaev A.G."/>
            <person name="Chizhevskaya E.P."/>
            <person name="Pukhaev A.R."/>
            <person name="Popov K.P."/>
            <person name="Willems A."/>
            <person name="Tikhonovich I.A."/>
        </authorList>
    </citation>
    <scope>NUCLEOTIDE SEQUENCE [LARGE SCALE GENOMIC DNA]</scope>
    <source>
        <strain evidence="1 2">Vaf18</strain>
    </source>
</reference>
<dbReference type="AlphaFoldDB" id="A0A1D7TZ97"/>
<name>A0A1D7TZ97_9HYPH</name>
<dbReference type="InterPro" id="IPR038396">
    <property type="entry name" value="SpoIIAA-like_sf"/>
</dbReference>
<evidence type="ECO:0000313" key="1">
    <source>
        <dbReference type="EMBL" id="AOO80446.1"/>
    </source>
</evidence>
<dbReference type="Gene3D" id="3.40.50.10600">
    <property type="entry name" value="SpoIIaa-like domains"/>
    <property type="match status" value="1"/>
</dbReference>
<dbReference type="InterPro" id="IPR036513">
    <property type="entry name" value="STAS_dom_sf"/>
</dbReference>
<evidence type="ECO:0008006" key="3">
    <source>
        <dbReference type="Google" id="ProtNLM"/>
    </source>
</evidence>
<gene>
    <name evidence="1" type="ORF">BHK69_08200</name>
</gene>
<proteinExistence type="predicted"/>
<protein>
    <recommendedName>
        <fullName evidence="3">STAS/SEC14 domain-containing protein</fullName>
    </recommendedName>
</protein>
<sequence>MFEILAAPDHVAAYRLTGTLTEADLDGVVADLEDRLSRHEKLGILADLTGFEDMTFRAGLKDVRYGLSMVRRLKRFPREAVVTDKGWIESFAAIANPIIPHVEVKCFKPAEFDAALAWASEIEGGPEA</sequence>
<dbReference type="STRING" id="1526658.BHK69_08200"/>
<keyword evidence="2" id="KW-1185">Reference proteome</keyword>
<dbReference type="KEGG" id="bvv:BHK69_08200"/>
<organism evidence="1 2">
    <name type="scientific">Bosea vaviloviae</name>
    <dbReference type="NCBI Taxonomy" id="1526658"/>
    <lineage>
        <taxon>Bacteria</taxon>
        <taxon>Pseudomonadati</taxon>
        <taxon>Pseudomonadota</taxon>
        <taxon>Alphaproteobacteria</taxon>
        <taxon>Hyphomicrobiales</taxon>
        <taxon>Boseaceae</taxon>
        <taxon>Bosea</taxon>
    </lineage>
</organism>
<dbReference type="Proteomes" id="UP000094969">
    <property type="component" value="Chromosome"/>
</dbReference>
<dbReference type="RefSeq" id="WP_069689666.1">
    <property type="nucleotide sequence ID" value="NZ_CP017147.1"/>
</dbReference>
<dbReference type="InterPro" id="IPR021866">
    <property type="entry name" value="SpoIIAA-like"/>
</dbReference>
<dbReference type="SUPFAM" id="SSF52091">
    <property type="entry name" value="SpoIIaa-like"/>
    <property type="match status" value="1"/>
</dbReference>
<accession>A0A1D7TZ97</accession>
<dbReference type="EMBL" id="CP017147">
    <property type="protein sequence ID" value="AOO80446.1"/>
    <property type="molecule type" value="Genomic_DNA"/>
</dbReference>
<evidence type="ECO:0000313" key="2">
    <source>
        <dbReference type="Proteomes" id="UP000094969"/>
    </source>
</evidence>